<sequence length="410" mass="45147">MRAYRHHPHHGRRRITQEEMARWLSITQGHLSRIEQGRVPVTNLDTLTQFARLLAVPPSLLWFDLPPDRPTSPVPTRPRTSTALPEELAAAILAPTHPQLSDALLVTLAGHSARDQISGPHNVIEAARQDLAFIEQRMVDSSDNGRGCHRLQYVAGRFAELLGWLYQDAGDLAAAEHWSRIAREYAERIDDTQFRAYALMRSSNIATDAGNLSDATDFIRAALLGSDRLTPRQRAVLHRQQANVHAVRAKRSGYRSDVTACIDALARAAEAAAEPNDEPDELAGYCSPAYVTMEAAHCWIQLGQPDKALTLLEQRLSDWSTDGRRDLGMGIARLSTAYAGVGSWAEAVEVAGYAATIVADTGSYRTLGQLDATATVLRAAGQTSAARELTHQLRAMQHIRTSHGRSFEWS</sequence>
<dbReference type="Gene3D" id="1.25.40.10">
    <property type="entry name" value="Tetratricopeptide repeat domain"/>
    <property type="match status" value="1"/>
</dbReference>
<evidence type="ECO:0000313" key="2">
    <source>
        <dbReference type="EMBL" id="ONM46837.1"/>
    </source>
</evidence>
<dbReference type="InterPro" id="IPR011990">
    <property type="entry name" value="TPR-like_helical_dom_sf"/>
</dbReference>
<name>A0A1V2TBG1_9NOCA</name>
<feature type="domain" description="HTH cro/C1-type" evidence="1">
    <location>
        <begin position="12"/>
        <end position="61"/>
    </location>
</feature>
<comment type="caution">
    <text evidence="2">The sequence shown here is derived from an EMBL/GenBank/DDBJ whole genome shotgun (WGS) entry which is preliminary data.</text>
</comment>
<reference evidence="2 3" key="1">
    <citation type="journal article" date="2016" name="Antonie Van Leeuwenhoek">
        <title>Nocardia donostiensis sp. nov., isolated from human respiratory specimens.</title>
        <authorList>
            <person name="Ercibengoa M."/>
            <person name="Bell M."/>
            <person name="Marimon J.M."/>
            <person name="Humrighouse B."/>
            <person name="Klenk H.P."/>
            <person name="Potter G."/>
            <person name="Perez-Trallero E."/>
        </authorList>
    </citation>
    <scope>NUCLEOTIDE SEQUENCE [LARGE SCALE GENOMIC DNA]</scope>
    <source>
        <strain evidence="2 3">X1655</strain>
    </source>
</reference>
<dbReference type="Gene3D" id="1.10.260.40">
    <property type="entry name" value="lambda repressor-like DNA-binding domains"/>
    <property type="match status" value="1"/>
</dbReference>
<proteinExistence type="predicted"/>
<dbReference type="SUPFAM" id="SSF47413">
    <property type="entry name" value="lambda repressor-like DNA-binding domains"/>
    <property type="match status" value="1"/>
</dbReference>
<evidence type="ECO:0000259" key="1">
    <source>
        <dbReference type="PROSITE" id="PS50943"/>
    </source>
</evidence>
<keyword evidence="3" id="KW-1185">Reference proteome</keyword>
<evidence type="ECO:0000313" key="3">
    <source>
        <dbReference type="Proteomes" id="UP000188836"/>
    </source>
</evidence>
<protein>
    <recommendedName>
        <fullName evidence="1">HTH cro/C1-type domain-containing protein</fullName>
    </recommendedName>
</protein>
<dbReference type="SUPFAM" id="SSF48452">
    <property type="entry name" value="TPR-like"/>
    <property type="match status" value="1"/>
</dbReference>
<organism evidence="2 3">
    <name type="scientific">Nocardia donostiensis</name>
    <dbReference type="NCBI Taxonomy" id="1538463"/>
    <lineage>
        <taxon>Bacteria</taxon>
        <taxon>Bacillati</taxon>
        <taxon>Actinomycetota</taxon>
        <taxon>Actinomycetes</taxon>
        <taxon>Mycobacteriales</taxon>
        <taxon>Nocardiaceae</taxon>
        <taxon>Nocardia</taxon>
    </lineage>
</organism>
<dbReference type="CDD" id="cd00093">
    <property type="entry name" value="HTH_XRE"/>
    <property type="match status" value="1"/>
</dbReference>
<dbReference type="GO" id="GO:0003677">
    <property type="term" value="F:DNA binding"/>
    <property type="evidence" value="ECO:0007669"/>
    <property type="project" value="InterPro"/>
</dbReference>
<accession>A0A1V2TBG1</accession>
<dbReference type="InterPro" id="IPR010982">
    <property type="entry name" value="Lambda_DNA-bd_dom_sf"/>
</dbReference>
<dbReference type="InterPro" id="IPR001387">
    <property type="entry name" value="Cro/C1-type_HTH"/>
</dbReference>
<dbReference type="Pfam" id="PF13560">
    <property type="entry name" value="HTH_31"/>
    <property type="match status" value="1"/>
</dbReference>
<dbReference type="PROSITE" id="PS50943">
    <property type="entry name" value="HTH_CROC1"/>
    <property type="match status" value="1"/>
</dbReference>
<gene>
    <name evidence="2" type="ORF">B0T46_21460</name>
</gene>
<dbReference type="Proteomes" id="UP000188836">
    <property type="component" value="Unassembled WGS sequence"/>
</dbReference>
<dbReference type="AlphaFoldDB" id="A0A1V2TBG1"/>
<dbReference type="EMBL" id="MUMY01000020">
    <property type="protein sequence ID" value="ONM46837.1"/>
    <property type="molecule type" value="Genomic_DNA"/>
</dbReference>